<evidence type="ECO:0000313" key="2">
    <source>
        <dbReference type="Ensembl" id="ENSATEP00000050279.1"/>
    </source>
</evidence>
<reference evidence="2" key="1">
    <citation type="submission" date="2021-04" db="EMBL/GenBank/DDBJ databases">
        <authorList>
            <consortium name="Wellcome Sanger Institute Data Sharing"/>
        </authorList>
    </citation>
    <scope>NUCLEOTIDE SEQUENCE [LARGE SCALE GENOMIC DNA]</scope>
</reference>
<dbReference type="InParanoid" id="A0A7N6AM22"/>
<dbReference type="Proteomes" id="UP000265040">
    <property type="component" value="Chromosome 2"/>
</dbReference>
<dbReference type="Ensembl" id="ENSATET00000060231.2">
    <property type="protein sequence ID" value="ENSATEP00000050279.1"/>
    <property type="gene ID" value="ENSATEG00000027904.2"/>
</dbReference>
<dbReference type="AlphaFoldDB" id="A0A7N6AM22"/>
<dbReference type="RefSeq" id="XP_026219566.1">
    <property type="nucleotide sequence ID" value="XM_026363781.1"/>
</dbReference>
<dbReference type="GeneTree" id="ENSGT00390000005130"/>
<evidence type="ECO:0000313" key="3">
    <source>
        <dbReference type="Proteomes" id="UP000265040"/>
    </source>
</evidence>
<reference evidence="2" key="3">
    <citation type="submission" date="2025-09" db="UniProtKB">
        <authorList>
            <consortium name="Ensembl"/>
        </authorList>
    </citation>
    <scope>IDENTIFICATION</scope>
</reference>
<name>A0A7N6AM22_ANATE</name>
<feature type="coiled-coil region" evidence="1">
    <location>
        <begin position="205"/>
        <end position="274"/>
    </location>
</feature>
<protein>
    <recommendedName>
        <fullName evidence="4">Coiled-coil domain containing 122</fullName>
    </recommendedName>
</protein>
<proteinExistence type="predicted"/>
<reference evidence="2" key="2">
    <citation type="submission" date="2025-08" db="UniProtKB">
        <authorList>
            <consortium name="Ensembl"/>
        </authorList>
    </citation>
    <scope>IDENTIFICATION</scope>
</reference>
<keyword evidence="1" id="KW-0175">Coiled coil</keyword>
<keyword evidence="3" id="KW-1185">Reference proteome</keyword>
<sequence length="279" mass="32105">MLADVKMSNSEDGTKDNSEFSLTKAVEDVRHHSCVQTEALEEKQKTLSDLQAALSDVERRAEMAEQQLRAKVREILLLEGEMEHLEQQTGLLHDRCLFLCKENAQLQICVSEEEESARAALEGFNAYRKKMEGHRAAVVHAASQTDAHKELAEKRALVRMLSQKREELKLDLENPNGNTVQMAKREMDALKEEISVRRNVTAERRAQLQKELETHTQIKKDIEIQNRRYEAIVKRLHCQLSRAQAVGRQISEEISHMERQLAELTRQQESSQDRVVTEL</sequence>
<dbReference type="OrthoDB" id="9881749at2759"/>
<accession>A0A7N6AM22</accession>
<evidence type="ECO:0008006" key="4">
    <source>
        <dbReference type="Google" id="ProtNLM"/>
    </source>
</evidence>
<organism evidence="2 3">
    <name type="scientific">Anabas testudineus</name>
    <name type="common">Climbing perch</name>
    <name type="synonym">Anthias testudineus</name>
    <dbReference type="NCBI Taxonomy" id="64144"/>
    <lineage>
        <taxon>Eukaryota</taxon>
        <taxon>Metazoa</taxon>
        <taxon>Chordata</taxon>
        <taxon>Craniata</taxon>
        <taxon>Vertebrata</taxon>
        <taxon>Euteleostomi</taxon>
        <taxon>Actinopterygii</taxon>
        <taxon>Neopterygii</taxon>
        <taxon>Teleostei</taxon>
        <taxon>Neoteleostei</taxon>
        <taxon>Acanthomorphata</taxon>
        <taxon>Anabantaria</taxon>
        <taxon>Anabantiformes</taxon>
        <taxon>Anabantoidei</taxon>
        <taxon>Anabantidae</taxon>
        <taxon>Anabas</taxon>
    </lineage>
</organism>
<feature type="coiled-coil region" evidence="1">
    <location>
        <begin position="40"/>
        <end position="88"/>
    </location>
</feature>
<dbReference type="GeneID" id="113164464"/>
<evidence type="ECO:0000256" key="1">
    <source>
        <dbReference type="SAM" id="Coils"/>
    </source>
</evidence>